<dbReference type="PROSITE" id="PS50057">
    <property type="entry name" value="FERM_3"/>
    <property type="match status" value="1"/>
</dbReference>
<feature type="region of interest" description="Disordered" evidence="1">
    <location>
        <begin position="574"/>
        <end position="593"/>
    </location>
</feature>
<protein>
    <recommendedName>
        <fullName evidence="2">FERM domain-containing protein</fullName>
    </recommendedName>
</protein>
<gene>
    <name evidence="3" type="ORF">PMAYCL1PPCAC_29317</name>
</gene>
<dbReference type="GO" id="GO:0098592">
    <property type="term" value="C:cytoplasmic side of apical plasma membrane"/>
    <property type="evidence" value="ECO:0007669"/>
    <property type="project" value="TreeGrafter"/>
</dbReference>
<dbReference type="InterPro" id="IPR014352">
    <property type="entry name" value="FERM/acyl-CoA-bd_prot_sf"/>
</dbReference>
<feature type="compositionally biased region" description="Low complexity" evidence="1">
    <location>
        <begin position="575"/>
        <end position="590"/>
    </location>
</feature>
<feature type="non-terminal residue" evidence="3">
    <location>
        <position position="1"/>
    </location>
</feature>
<dbReference type="PANTHER" id="PTHR13429:SF5">
    <property type="entry name" value="PROTEIN EXPANDED"/>
    <property type="match status" value="1"/>
</dbReference>
<dbReference type="InterPro" id="IPR018980">
    <property type="entry name" value="FERM_PH-like_C"/>
</dbReference>
<feature type="region of interest" description="Disordered" evidence="1">
    <location>
        <begin position="411"/>
        <end position="443"/>
    </location>
</feature>
<proteinExistence type="predicted"/>
<dbReference type="Pfam" id="PF09380">
    <property type="entry name" value="FERM_C"/>
    <property type="match status" value="1"/>
</dbReference>
<dbReference type="SUPFAM" id="SSF47031">
    <property type="entry name" value="Second domain of FERM"/>
    <property type="match status" value="1"/>
</dbReference>
<dbReference type="InterPro" id="IPR011993">
    <property type="entry name" value="PH-like_dom_sf"/>
</dbReference>
<feature type="region of interest" description="Disordered" evidence="1">
    <location>
        <begin position="717"/>
        <end position="737"/>
    </location>
</feature>
<dbReference type="AlphaFoldDB" id="A0AAN5DBG2"/>
<sequence>VFRLAMIGVSSSGEESAILYPSPHSIPRGQPFVSLHTLARNLLTIAVNNKTRVRDILRVGCSECRIAQDKLFGVAIRVPSEGVGCDSPRNEYLFLEPDQFLHKYIGKQSRFRFGGRKEETKRLSLYLRVATYVNDIRYITCSRTKEEYYTQLRENLLDQWMGKYSVSQERCWEMAILALRADKGDNVGGYFKAEQYFPLWLIEQYGHEFIKKAMNAALVDLSHLSKMEAIEMFCQEAARPPYALNTHVYGMRRHECDTVDRALLAISPVGVSIYAVGEGGDKVLLSSLQWAKICRLSFNRRKISITSLHSSTTSLFAENEAKTRYILSLCRTVHQTLLKYNLNRFPRIIEEEKNIDEAISASTSGAHSEIDRREVQDEEIEEIEEEINSELATRKGGKRSITKRSNLVISTSPHENPLQSHSPPPSPPSHPSPVSSTSCSPHQFIAPPPSYPLYSLPGPSTVSPIPTVPPGSEVYISPRYSNVHSSESLASEGSGRVGMGGGIDSKTHSISLSLHDFHLNSLVNSSPRGNTVLSCDPSMGGPRLSSNSESRIDSLEGVTHSNLRDIYSAPVEVPSPSLHLSSHRPSSISRVQSMPPHQTQCFFSSPIPLSSHRDPPPYDKATAALQRAHLAETEDTPLAAYPLPSVLSSSAPPSQSINSLTIEELRRFPLMENIFREFCDPFPSVPRVTRYEPHEVLLSVPLNDLPRPSPQISTDLNESLYAMPPPPPYPLTTNLVK</sequence>
<evidence type="ECO:0000313" key="4">
    <source>
        <dbReference type="Proteomes" id="UP001328107"/>
    </source>
</evidence>
<accession>A0AAN5DBG2</accession>
<evidence type="ECO:0000313" key="3">
    <source>
        <dbReference type="EMBL" id="GMR59122.1"/>
    </source>
</evidence>
<dbReference type="InterPro" id="IPR019748">
    <property type="entry name" value="FERM_central"/>
</dbReference>
<dbReference type="Gene3D" id="2.30.29.30">
    <property type="entry name" value="Pleckstrin-homology domain (PH domain)/Phosphotyrosine-binding domain (PTB)"/>
    <property type="match status" value="1"/>
</dbReference>
<dbReference type="Gene3D" id="1.20.80.10">
    <property type="match status" value="1"/>
</dbReference>
<dbReference type="InterPro" id="IPR019749">
    <property type="entry name" value="Band_41_domain"/>
</dbReference>
<dbReference type="InterPro" id="IPR035963">
    <property type="entry name" value="FERM_2"/>
</dbReference>
<dbReference type="Pfam" id="PF00373">
    <property type="entry name" value="FERM_M"/>
    <property type="match status" value="1"/>
</dbReference>
<dbReference type="SMART" id="SM01196">
    <property type="entry name" value="FERM_C"/>
    <property type="match status" value="1"/>
</dbReference>
<comment type="caution">
    <text evidence="3">The sequence shown here is derived from an EMBL/GenBank/DDBJ whole genome shotgun (WGS) entry which is preliminary data.</text>
</comment>
<feature type="domain" description="FERM" evidence="2">
    <location>
        <begin position="31"/>
        <end position="341"/>
    </location>
</feature>
<keyword evidence="4" id="KW-1185">Reference proteome</keyword>
<organism evidence="3 4">
    <name type="scientific">Pristionchus mayeri</name>
    <dbReference type="NCBI Taxonomy" id="1317129"/>
    <lineage>
        <taxon>Eukaryota</taxon>
        <taxon>Metazoa</taxon>
        <taxon>Ecdysozoa</taxon>
        <taxon>Nematoda</taxon>
        <taxon>Chromadorea</taxon>
        <taxon>Rhabditida</taxon>
        <taxon>Rhabditina</taxon>
        <taxon>Diplogasteromorpha</taxon>
        <taxon>Diplogasteroidea</taxon>
        <taxon>Neodiplogasteridae</taxon>
        <taxon>Pristionchus</taxon>
    </lineage>
</organism>
<dbReference type="SMART" id="SM00295">
    <property type="entry name" value="B41"/>
    <property type="match status" value="1"/>
</dbReference>
<feature type="compositionally biased region" description="Pro residues" evidence="1">
    <location>
        <begin position="422"/>
        <end position="431"/>
    </location>
</feature>
<dbReference type="SUPFAM" id="SSF50729">
    <property type="entry name" value="PH domain-like"/>
    <property type="match status" value="1"/>
</dbReference>
<feature type="compositionally biased region" description="Low complexity" evidence="1">
    <location>
        <begin position="432"/>
        <end position="442"/>
    </location>
</feature>
<dbReference type="Proteomes" id="UP001328107">
    <property type="component" value="Unassembled WGS sequence"/>
</dbReference>
<evidence type="ECO:0000256" key="1">
    <source>
        <dbReference type="SAM" id="MobiDB-lite"/>
    </source>
</evidence>
<dbReference type="InterPro" id="IPR047145">
    <property type="entry name" value="FRMD6-like"/>
</dbReference>
<dbReference type="EMBL" id="BTRK01000006">
    <property type="protein sequence ID" value="GMR59122.1"/>
    <property type="molecule type" value="Genomic_DNA"/>
</dbReference>
<feature type="region of interest" description="Disordered" evidence="1">
    <location>
        <begin position="359"/>
        <end position="380"/>
    </location>
</feature>
<evidence type="ECO:0000259" key="2">
    <source>
        <dbReference type="PROSITE" id="PS50057"/>
    </source>
</evidence>
<dbReference type="InterPro" id="IPR000299">
    <property type="entry name" value="FERM_domain"/>
</dbReference>
<dbReference type="PANTHER" id="PTHR13429">
    <property type="entry name" value="FERM DOMAIN (PROTEIN4.1-EZRIN-RADIXIN-MOESIN) FAMILY"/>
    <property type="match status" value="1"/>
</dbReference>
<name>A0AAN5DBG2_9BILA</name>
<dbReference type="GO" id="GO:0035332">
    <property type="term" value="P:positive regulation of hippo signaling"/>
    <property type="evidence" value="ECO:0007669"/>
    <property type="project" value="TreeGrafter"/>
</dbReference>
<reference evidence="4" key="1">
    <citation type="submission" date="2022-10" db="EMBL/GenBank/DDBJ databases">
        <title>Genome assembly of Pristionchus species.</title>
        <authorList>
            <person name="Yoshida K."/>
            <person name="Sommer R.J."/>
        </authorList>
    </citation>
    <scope>NUCLEOTIDE SEQUENCE [LARGE SCALE GENOMIC DNA]</scope>
    <source>
        <strain evidence="4">RS5460</strain>
    </source>
</reference>